<dbReference type="EMBL" id="CP097119">
    <property type="protein sequence ID" value="USS89212.1"/>
    <property type="molecule type" value="Genomic_DNA"/>
</dbReference>
<sequence length="396" mass="44453">MHPFTIQTYFPTGDPSGLRVAEIIQASIKAYYIPRQNLKSEIKQQPALSQSGIYVLCNGTAKIQAYVGTSTNIAKILNQHATAKETWWKIAVAFINNRQSYQLSESDFKFLEDRMSNQAKTGVQIDLVSSNLSHQSIVNPSSESDLKEKFNSIDILLRSFDLSLFTQKSATKKRAQRSDLQQIPVYLNRRDAHATGFYQPDYKSITVLAGSHVTTIAPTPSFTMNSLLEKLTKTGVIQNNQFTRDYQFNSASAAANILCKSSYSGPLVWYDQNHRTLHDLEARHAATNIQLDADQQNLFHLYYRGADAHARYNFQNKETTVLRGTRLAPKTAKAFPETQLLTNLMQQKIIVNNLFTKDYTFPSSSTAATLICKAPMSGPSSWLNAKGIRLADLINH</sequence>
<proteinExistence type="predicted"/>
<accession>A0A9Q9E2Y2</accession>
<evidence type="ECO:0000259" key="1">
    <source>
        <dbReference type="Pfam" id="PF14267"/>
    </source>
</evidence>
<gene>
    <name evidence="2" type="ORF">M3M40_07005</name>
</gene>
<dbReference type="AlphaFoldDB" id="A0A9Q9E2Y2"/>
<dbReference type="RefSeq" id="WP_252766738.1">
    <property type="nucleotide sequence ID" value="NZ_CP097119.1"/>
</dbReference>
<evidence type="ECO:0000313" key="2">
    <source>
        <dbReference type="EMBL" id="USS89212.1"/>
    </source>
</evidence>
<dbReference type="Proteomes" id="UP001055911">
    <property type="component" value="Chromosome"/>
</dbReference>
<dbReference type="Pfam" id="PF14267">
    <property type="entry name" value="DUF4357"/>
    <property type="match status" value="1"/>
</dbReference>
<organism evidence="2 3">
    <name type="scientific">Fructilactobacillus cliffordii</name>
    <dbReference type="NCBI Taxonomy" id="2940299"/>
    <lineage>
        <taxon>Bacteria</taxon>
        <taxon>Bacillati</taxon>
        <taxon>Bacillota</taxon>
        <taxon>Bacilli</taxon>
        <taxon>Lactobacillales</taxon>
        <taxon>Lactobacillaceae</taxon>
        <taxon>Fructilactobacillus</taxon>
    </lineage>
</organism>
<name>A0A9Q9E2Y2_9LACO</name>
<reference evidence="2" key="1">
    <citation type="submission" date="2022-05" db="EMBL/GenBank/DDBJ databases">
        <authorList>
            <person name="Oliphant S.A."/>
            <person name="Watson-Haigh N.S."/>
            <person name="Sumby K.M."/>
            <person name="Gardner J.M."/>
            <person name="Jiranek V."/>
        </authorList>
    </citation>
    <scope>NUCLEOTIDE SEQUENCE</scope>
    <source>
        <strain evidence="2">KI4_B1</strain>
    </source>
</reference>
<evidence type="ECO:0000313" key="3">
    <source>
        <dbReference type="Proteomes" id="UP001055911"/>
    </source>
</evidence>
<protein>
    <submittedName>
        <fullName evidence="2">DUF4357 domain-containing protein</fullName>
    </submittedName>
</protein>
<dbReference type="InterPro" id="IPR025579">
    <property type="entry name" value="DUF4357"/>
</dbReference>
<keyword evidence="3" id="KW-1185">Reference proteome</keyword>
<feature type="domain" description="DUF4357" evidence="1">
    <location>
        <begin position="229"/>
        <end position="277"/>
    </location>
</feature>